<feature type="transmembrane region" description="Helical" evidence="4">
    <location>
        <begin position="12"/>
        <end position="29"/>
    </location>
</feature>
<protein>
    <submittedName>
        <fullName evidence="5">Putative monooxygenase</fullName>
        <ecNumber evidence="5">1.14.13.-</ecNumber>
    </submittedName>
</protein>
<dbReference type="InterPro" id="IPR020946">
    <property type="entry name" value="Flavin_mOase-like"/>
</dbReference>
<dbReference type="EMBL" id="CACSII010000007">
    <property type="protein sequence ID" value="CAA0098981.1"/>
    <property type="molecule type" value="Genomic_DNA"/>
</dbReference>
<dbReference type="Pfam" id="PF00743">
    <property type="entry name" value="FMO-like"/>
    <property type="match status" value="1"/>
</dbReference>
<gene>
    <name evidence="5" type="ORF">DPBNPPHM_03642</name>
</gene>
<proteinExistence type="predicted"/>
<dbReference type="InterPro" id="IPR051209">
    <property type="entry name" value="FAD-bind_Monooxygenase_sf"/>
</dbReference>
<dbReference type="OrthoDB" id="9766402at2"/>
<evidence type="ECO:0000256" key="1">
    <source>
        <dbReference type="ARBA" id="ARBA00022630"/>
    </source>
</evidence>
<dbReference type="PANTHER" id="PTHR42877:SF4">
    <property type="entry name" value="FAD_NAD(P)-BINDING DOMAIN-CONTAINING PROTEIN-RELATED"/>
    <property type="match status" value="1"/>
</dbReference>
<dbReference type="PANTHER" id="PTHR42877">
    <property type="entry name" value="L-ORNITHINE N(5)-MONOOXYGENASE-RELATED"/>
    <property type="match status" value="1"/>
</dbReference>
<dbReference type="GO" id="GO:0004499">
    <property type="term" value="F:N,N-dimethylaniline monooxygenase activity"/>
    <property type="evidence" value="ECO:0007669"/>
    <property type="project" value="InterPro"/>
</dbReference>
<dbReference type="GO" id="GO:0050660">
    <property type="term" value="F:flavin adenine dinucleotide binding"/>
    <property type="evidence" value="ECO:0007669"/>
    <property type="project" value="InterPro"/>
</dbReference>
<evidence type="ECO:0000313" key="6">
    <source>
        <dbReference type="Proteomes" id="UP000434580"/>
    </source>
</evidence>
<name>A0A5S9P660_9GAMM</name>
<dbReference type="InterPro" id="IPR036188">
    <property type="entry name" value="FAD/NAD-bd_sf"/>
</dbReference>
<reference evidence="5 6" key="1">
    <citation type="submission" date="2019-11" db="EMBL/GenBank/DDBJ databases">
        <authorList>
            <person name="Holert J."/>
        </authorList>
    </citation>
    <scope>NUCLEOTIDE SEQUENCE [LARGE SCALE GENOMIC DNA]</scope>
    <source>
        <strain evidence="5">BC5_2</strain>
    </source>
</reference>
<evidence type="ECO:0000313" key="5">
    <source>
        <dbReference type="EMBL" id="CAA0098981.1"/>
    </source>
</evidence>
<sequence length="486" mass="55136">MANGQNQSSVSVGIIGAGMSGMLMAIKLLREGKTNFKVFEKARKVGGVWRENRYPGVACDVASFAYCYEFEPKADWSRRFSEGSEIQGYFEGVAKKYNLDDYVEFETSVTSAKFTDDKKWLVTTDKDESHHFDLLVDATGPLNQKLYPNINGLDSFEGKVVHTADWDDDYDYSGQRVAILGSGSSGVQATAPIAERAGHLTTFIRTPQWVMPTPNPYYGDFSRYMKRKVPLLGMTTRKFYDWVGEMFGRASLYDGWQRRMVNWAVENNLKSIKNPELREKMRPDFQPMCRRMIVSETYYPALQRDNVHVERTGIECIEKNGIRTKDGQLHELDMLVLATGFKPNQWGVSDITGPNGEKLTEIWKDEHNRNYRSITVPGLPNFFVLIGTNSPITNLSLIDIADIGVDYVLKCMKRIEAGEFTSMVPKQEAATKFGQELASSFDGTAWVTGCTGWYTDGTELPQTWPWSPSTYRDKLKEPEFADYDLV</sequence>
<keyword evidence="4" id="KW-0812">Transmembrane</keyword>
<keyword evidence="4" id="KW-0472">Membrane</keyword>
<evidence type="ECO:0000256" key="3">
    <source>
        <dbReference type="ARBA" id="ARBA00023002"/>
    </source>
</evidence>
<accession>A0A5S9P660</accession>
<dbReference type="Proteomes" id="UP000434580">
    <property type="component" value="Unassembled WGS sequence"/>
</dbReference>
<keyword evidence="1" id="KW-0285">Flavoprotein</keyword>
<keyword evidence="3 5" id="KW-0560">Oxidoreductase</keyword>
<dbReference type="EC" id="1.14.13.-" evidence="5"/>
<organism evidence="5 6">
    <name type="scientific">BD1-7 clade bacterium</name>
    <dbReference type="NCBI Taxonomy" id="2029982"/>
    <lineage>
        <taxon>Bacteria</taxon>
        <taxon>Pseudomonadati</taxon>
        <taxon>Pseudomonadota</taxon>
        <taxon>Gammaproteobacteria</taxon>
        <taxon>Cellvibrionales</taxon>
        <taxon>Spongiibacteraceae</taxon>
        <taxon>BD1-7 clade</taxon>
    </lineage>
</organism>
<keyword evidence="4" id="KW-1133">Transmembrane helix</keyword>
<dbReference type="AlphaFoldDB" id="A0A5S9P660"/>
<dbReference type="Gene3D" id="3.50.50.60">
    <property type="entry name" value="FAD/NAD(P)-binding domain"/>
    <property type="match status" value="2"/>
</dbReference>
<keyword evidence="5" id="KW-0503">Monooxygenase</keyword>
<evidence type="ECO:0000256" key="2">
    <source>
        <dbReference type="ARBA" id="ARBA00022827"/>
    </source>
</evidence>
<dbReference type="SUPFAM" id="SSF51905">
    <property type="entry name" value="FAD/NAD(P)-binding domain"/>
    <property type="match status" value="2"/>
</dbReference>
<dbReference type="PRINTS" id="PR00469">
    <property type="entry name" value="PNDRDTASEII"/>
</dbReference>
<evidence type="ECO:0000256" key="4">
    <source>
        <dbReference type="SAM" id="Phobius"/>
    </source>
</evidence>
<dbReference type="GO" id="GO:0050661">
    <property type="term" value="F:NADP binding"/>
    <property type="evidence" value="ECO:0007669"/>
    <property type="project" value="InterPro"/>
</dbReference>
<keyword evidence="2" id="KW-0274">FAD</keyword>